<keyword evidence="3" id="KW-1185">Reference proteome</keyword>
<dbReference type="RefSeq" id="WP_152578229.1">
    <property type="nucleotide sequence ID" value="NZ_JAATJI010000002.1"/>
</dbReference>
<dbReference type="InterPro" id="IPR041049">
    <property type="entry name" value="DUF5615"/>
</dbReference>
<gene>
    <name evidence="2" type="ORF">F3168_11115</name>
</gene>
<evidence type="ECO:0000259" key="1">
    <source>
        <dbReference type="Pfam" id="PF18480"/>
    </source>
</evidence>
<dbReference type="OrthoDB" id="7363756at2"/>
<dbReference type="Proteomes" id="UP000481327">
    <property type="component" value="Unassembled WGS sequence"/>
</dbReference>
<name>A0A7C9KXF0_9SPHN</name>
<evidence type="ECO:0000313" key="2">
    <source>
        <dbReference type="EMBL" id="MQT17805.1"/>
    </source>
</evidence>
<accession>A0A7C9KXF0</accession>
<comment type="caution">
    <text evidence="2">The sequence shown here is derived from an EMBL/GenBank/DDBJ whole genome shotgun (WGS) entry which is preliminary data.</text>
</comment>
<reference evidence="2 3" key="1">
    <citation type="submission" date="2019-09" db="EMBL/GenBank/DDBJ databases">
        <title>Polymorphobacter sp. isolated from a lake in China.</title>
        <authorList>
            <person name="Liu Z."/>
        </authorList>
    </citation>
    <scope>NUCLEOTIDE SEQUENCE [LARGE SCALE GENOMIC DNA]</scope>
    <source>
        <strain evidence="2 3">D40P</strain>
    </source>
</reference>
<evidence type="ECO:0000313" key="3">
    <source>
        <dbReference type="Proteomes" id="UP000481327"/>
    </source>
</evidence>
<dbReference type="Pfam" id="PF18480">
    <property type="entry name" value="DUF5615"/>
    <property type="match status" value="1"/>
</dbReference>
<sequence length="129" mass="14376">MVTRLLIDECLSPRLAGLAHSRGIEATHVNYLGLRKAPDHLLMPIIVGGDYTFVTNNRTDFIRLYRYVDLHAGLLIVVPAVAFEEQRRLLILALDAIAAAGSETTNELIEVFADGRVEMSRWPFAGENQ</sequence>
<protein>
    <submittedName>
        <fullName evidence="2">Toxin-antitoxin system, toxin component, PIN family protein</fullName>
    </submittedName>
</protein>
<organism evidence="2 3">
    <name type="scientific">Sandarakinorhabdus fusca</name>
    <dbReference type="NCBI Taxonomy" id="1439888"/>
    <lineage>
        <taxon>Bacteria</taxon>
        <taxon>Pseudomonadati</taxon>
        <taxon>Pseudomonadota</taxon>
        <taxon>Alphaproteobacteria</taxon>
        <taxon>Sphingomonadales</taxon>
        <taxon>Sphingosinicellaceae</taxon>
        <taxon>Sandarakinorhabdus</taxon>
    </lineage>
</organism>
<dbReference type="AlphaFoldDB" id="A0A7C9KXF0"/>
<proteinExistence type="predicted"/>
<feature type="domain" description="DUF5615" evidence="1">
    <location>
        <begin position="4"/>
        <end position="100"/>
    </location>
</feature>
<dbReference type="EMBL" id="WIOL01000003">
    <property type="protein sequence ID" value="MQT17805.1"/>
    <property type="molecule type" value="Genomic_DNA"/>
</dbReference>